<dbReference type="EMBL" id="BPLR01004904">
    <property type="protein sequence ID" value="GIX98408.1"/>
    <property type="molecule type" value="Genomic_DNA"/>
</dbReference>
<reference evidence="1 2" key="1">
    <citation type="submission" date="2021-06" db="EMBL/GenBank/DDBJ databases">
        <title>Caerostris extrusa draft genome.</title>
        <authorList>
            <person name="Kono N."/>
            <person name="Arakawa K."/>
        </authorList>
    </citation>
    <scope>NUCLEOTIDE SEQUENCE [LARGE SCALE GENOMIC DNA]</scope>
</reference>
<name>A0AAV4PQ05_CAEEX</name>
<accession>A0AAV4PQ05</accession>
<gene>
    <name evidence="1" type="ORF">CEXT_661461</name>
</gene>
<organism evidence="1 2">
    <name type="scientific">Caerostris extrusa</name>
    <name type="common">Bark spider</name>
    <name type="synonym">Caerostris bankana</name>
    <dbReference type="NCBI Taxonomy" id="172846"/>
    <lineage>
        <taxon>Eukaryota</taxon>
        <taxon>Metazoa</taxon>
        <taxon>Ecdysozoa</taxon>
        <taxon>Arthropoda</taxon>
        <taxon>Chelicerata</taxon>
        <taxon>Arachnida</taxon>
        <taxon>Araneae</taxon>
        <taxon>Araneomorphae</taxon>
        <taxon>Entelegynae</taxon>
        <taxon>Araneoidea</taxon>
        <taxon>Araneidae</taxon>
        <taxon>Caerostris</taxon>
    </lineage>
</organism>
<evidence type="ECO:0000313" key="1">
    <source>
        <dbReference type="EMBL" id="GIX98408.1"/>
    </source>
</evidence>
<sequence length="67" mass="7908">MQKVCATDGWGKLQRKFCDFPYLFPFGCVTGHCSETLQKEEEISCEKKIFRNLIPVHIRVLTRWCEI</sequence>
<evidence type="ECO:0000313" key="2">
    <source>
        <dbReference type="Proteomes" id="UP001054945"/>
    </source>
</evidence>
<dbReference type="Proteomes" id="UP001054945">
    <property type="component" value="Unassembled WGS sequence"/>
</dbReference>
<dbReference type="AlphaFoldDB" id="A0AAV4PQ05"/>
<protein>
    <submittedName>
        <fullName evidence="1">Uncharacterized protein</fullName>
    </submittedName>
</protein>
<proteinExistence type="predicted"/>
<comment type="caution">
    <text evidence="1">The sequence shown here is derived from an EMBL/GenBank/DDBJ whole genome shotgun (WGS) entry which is preliminary data.</text>
</comment>
<keyword evidence="2" id="KW-1185">Reference proteome</keyword>